<dbReference type="OrthoDB" id="43432at2759"/>
<feature type="compositionally biased region" description="Low complexity" evidence="1">
    <location>
        <begin position="189"/>
        <end position="200"/>
    </location>
</feature>
<dbReference type="AlphaFoldDB" id="A0A9N8EPX4"/>
<feature type="signal peptide" evidence="2">
    <location>
        <begin position="1"/>
        <end position="17"/>
    </location>
</feature>
<evidence type="ECO:0000313" key="3">
    <source>
        <dbReference type="EMBL" id="CAB9525832.1"/>
    </source>
</evidence>
<accession>A0A9N8EPX4</accession>
<reference evidence="3" key="1">
    <citation type="submission" date="2020-06" db="EMBL/GenBank/DDBJ databases">
        <authorList>
            <consortium name="Plant Systems Biology data submission"/>
        </authorList>
    </citation>
    <scope>NUCLEOTIDE SEQUENCE</scope>
    <source>
        <strain evidence="3">D6</strain>
    </source>
</reference>
<feature type="region of interest" description="Disordered" evidence="1">
    <location>
        <begin position="348"/>
        <end position="372"/>
    </location>
</feature>
<evidence type="ECO:0000256" key="2">
    <source>
        <dbReference type="SAM" id="SignalP"/>
    </source>
</evidence>
<name>A0A9N8EPX4_9STRA</name>
<evidence type="ECO:0000256" key="1">
    <source>
        <dbReference type="SAM" id="MobiDB-lite"/>
    </source>
</evidence>
<dbReference type="EMBL" id="CAICTM010001732">
    <property type="protein sequence ID" value="CAB9525832.1"/>
    <property type="molecule type" value="Genomic_DNA"/>
</dbReference>
<gene>
    <name evidence="3" type="ORF">SEMRO_1734_G294280.1</name>
</gene>
<protein>
    <submittedName>
        <fullName evidence="3">Uncharacterized protein</fullName>
    </submittedName>
</protein>
<feature type="region of interest" description="Disordered" evidence="1">
    <location>
        <begin position="179"/>
        <end position="201"/>
    </location>
</feature>
<dbReference type="Proteomes" id="UP001153069">
    <property type="component" value="Unassembled WGS sequence"/>
</dbReference>
<evidence type="ECO:0000313" key="4">
    <source>
        <dbReference type="Proteomes" id="UP001153069"/>
    </source>
</evidence>
<proteinExistence type="predicted"/>
<sequence length="372" mass="41600">MQFKLISFLLALPVVCAIEVPIKLREYLRGGASKSRALNEADLTTSEKVQLELLRCVNACHVVTGDICSNNPFFATDSKLVRKCNKKLLNQGVKLCFKYLERSVRRDDLVEGKTFRAMKSSAVKDDANPIYTGADLSAHYETCEVTWTPAPAFNTPIDATTDVYEVFDVDLDIAFDEGVDESSSDDSSDSNSDSSSDSTDFVALPKPDLSFWENVQLEYVKCDYSCRLLIDYMEQNHAQLNPTITPAKNIANLRGKYQHRCGGVCNRMVSKKKLKTEMPDWKTVDLMKEYKLMKRELMKKKQHQNAVELRHIDTVSDLSAYYEDGEITCSPAASTPAEEPLEVFEIIDEDEDEEDALDTGVDGSSGSGEDAV</sequence>
<feature type="compositionally biased region" description="Acidic residues" evidence="1">
    <location>
        <begin position="179"/>
        <end position="188"/>
    </location>
</feature>
<feature type="compositionally biased region" description="Acidic residues" evidence="1">
    <location>
        <begin position="348"/>
        <end position="357"/>
    </location>
</feature>
<organism evidence="3 4">
    <name type="scientific">Seminavis robusta</name>
    <dbReference type="NCBI Taxonomy" id="568900"/>
    <lineage>
        <taxon>Eukaryota</taxon>
        <taxon>Sar</taxon>
        <taxon>Stramenopiles</taxon>
        <taxon>Ochrophyta</taxon>
        <taxon>Bacillariophyta</taxon>
        <taxon>Bacillariophyceae</taxon>
        <taxon>Bacillariophycidae</taxon>
        <taxon>Naviculales</taxon>
        <taxon>Naviculaceae</taxon>
        <taxon>Seminavis</taxon>
    </lineage>
</organism>
<keyword evidence="2" id="KW-0732">Signal</keyword>
<comment type="caution">
    <text evidence="3">The sequence shown here is derived from an EMBL/GenBank/DDBJ whole genome shotgun (WGS) entry which is preliminary data.</text>
</comment>
<feature type="chain" id="PRO_5040411099" evidence="2">
    <location>
        <begin position="18"/>
        <end position="372"/>
    </location>
</feature>
<keyword evidence="4" id="KW-1185">Reference proteome</keyword>